<dbReference type="InterPro" id="IPR036291">
    <property type="entry name" value="NAD(P)-bd_dom_sf"/>
</dbReference>
<dbReference type="PANTHER" id="PTHR44279:SF2">
    <property type="entry name" value="HYDROXYSTEROID (11-BETA) DEHYDROGENASE 1-LIKE B-RELATED"/>
    <property type="match status" value="1"/>
</dbReference>
<evidence type="ECO:0000313" key="2">
    <source>
        <dbReference type="EMBL" id="KAF0743021.1"/>
    </source>
</evidence>
<keyword evidence="3" id="KW-1185">Reference proteome</keyword>
<dbReference type="EMBL" id="VJMJ01000022">
    <property type="protein sequence ID" value="KAF0743021.1"/>
    <property type="molecule type" value="Genomic_DNA"/>
</dbReference>
<reference evidence="2 3" key="1">
    <citation type="submission" date="2019-07" db="EMBL/GenBank/DDBJ databases">
        <title>Genomics analysis of Aphanomyces spp. identifies a new class of oomycete effector associated with host adaptation.</title>
        <authorList>
            <person name="Gaulin E."/>
        </authorList>
    </citation>
    <scope>NUCLEOTIDE SEQUENCE [LARGE SCALE GENOMIC DNA]</scope>
    <source>
        <strain evidence="2 3">ATCC 201684</strain>
    </source>
</reference>
<gene>
    <name evidence="2" type="ORF">Ae201684_002081</name>
</gene>
<feature type="signal peptide" evidence="1">
    <location>
        <begin position="1"/>
        <end position="27"/>
    </location>
</feature>
<feature type="chain" id="PRO_5026342165" evidence="1">
    <location>
        <begin position="28"/>
        <end position="296"/>
    </location>
</feature>
<dbReference type="InterPro" id="IPR020904">
    <property type="entry name" value="Sc_DH/Rdtase_CS"/>
</dbReference>
<comment type="caution">
    <text evidence="2">The sequence shown here is derived from an EMBL/GenBank/DDBJ whole genome shotgun (WGS) entry which is preliminary data.</text>
</comment>
<name>A0A6G0XRP8_9STRA</name>
<dbReference type="Pfam" id="PF00106">
    <property type="entry name" value="adh_short"/>
    <property type="match status" value="1"/>
</dbReference>
<organism evidence="2 3">
    <name type="scientific">Aphanomyces euteiches</name>
    <dbReference type="NCBI Taxonomy" id="100861"/>
    <lineage>
        <taxon>Eukaryota</taxon>
        <taxon>Sar</taxon>
        <taxon>Stramenopiles</taxon>
        <taxon>Oomycota</taxon>
        <taxon>Saprolegniomycetes</taxon>
        <taxon>Saprolegniales</taxon>
        <taxon>Verrucalvaceae</taxon>
        <taxon>Aphanomyces</taxon>
    </lineage>
</organism>
<keyword evidence="1" id="KW-0732">Signal</keyword>
<dbReference type="SUPFAM" id="SSF51735">
    <property type="entry name" value="NAD(P)-binding Rossmann-fold domains"/>
    <property type="match status" value="1"/>
</dbReference>
<accession>A0A6G0XRP8</accession>
<sequence length="296" mass="31980">MFIKSALVAAFAVFLVWFLLPVTQFSGDHGEIVRGQNVIVTGASQGIGKALVFEYAKQGAAQIVIASRSEAKLTAVKNEVVALYPNTTIHVVPADLSSEEKSKAFVAAALTALNQNLDVLLLNHIMPSPFGYWLQSRGHHSLLSQLFHTNTFSYIWVATAVVEALASRGLPLHIGVVNSLAGQVGAARTAAYSSSKHALNGFFNAFRTELSILGINNIHITQCMIGATDTEGAAEVKTALTKVTWDPAENAAIAIARGVAFEKRDIFHPHHLIFPAIKLYQFAPWAMDEVFKVNVS</sequence>
<dbReference type="GO" id="GO:0016491">
    <property type="term" value="F:oxidoreductase activity"/>
    <property type="evidence" value="ECO:0007669"/>
    <property type="project" value="TreeGrafter"/>
</dbReference>
<dbReference type="AlphaFoldDB" id="A0A6G0XRP8"/>
<protein>
    <submittedName>
        <fullName evidence="2">Uncharacterized protein</fullName>
    </submittedName>
</protein>
<dbReference type="Proteomes" id="UP000481153">
    <property type="component" value="Unassembled WGS sequence"/>
</dbReference>
<dbReference type="VEuPathDB" id="FungiDB:AeMF1_016026"/>
<dbReference type="Gene3D" id="3.40.50.720">
    <property type="entry name" value="NAD(P)-binding Rossmann-like Domain"/>
    <property type="match status" value="1"/>
</dbReference>
<proteinExistence type="predicted"/>
<dbReference type="PROSITE" id="PS00061">
    <property type="entry name" value="ADH_SHORT"/>
    <property type="match status" value="1"/>
</dbReference>
<dbReference type="PRINTS" id="PR00081">
    <property type="entry name" value="GDHRDH"/>
</dbReference>
<dbReference type="PANTHER" id="PTHR44279">
    <property type="entry name" value="HYDROXYSTEROID (11-BETA) DEHYDROGENASE 1-LIKE B-RELATED"/>
    <property type="match status" value="1"/>
</dbReference>
<dbReference type="InterPro" id="IPR002347">
    <property type="entry name" value="SDR_fam"/>
</dbReference>
<evidence type="ECO:0000256" key="1">
    <source>
        <dbReference type="SAM" id="SignalP"/>
    </source>
</evidence>
<evidence type="ECO:0000313" key="3">
    <source>
        <dbReference type="Proteomes" id="UP000481153"/>
    </source>
</evidence>
<dbReference type="InterPro" id="IPR051253">
    <property type="entry name" value="11-beta-HSD"/>
</dbReference>